<gene>
    <name evidence="1" type="ORF">POCULU_LOCUS4329</name>
</gene>
<name>A0A9N9FJ52_9GLOM</name>
<dbReference type="Proteomes" id="UP000789572">
    <property type="component" value="Unassembled WGS sequence"/>
</dbReference>
<reference evidence="1" key="1">
    <citation type="submission" date="2021-06" db="EMBL/GenBank/DDBJ databases">
        <authorList>
            <person name="Kallberg Y."/>
            <person name="Tangrot J."/>
            <person name="Rosling A."/>
        </authorList>
    </citation>
    <scope>NUCLEOTIDE SEQUENCE</scope>
    <source>
        <strain evidence="1">IA702</strain>
    </source>
</reference>
<dbReference type="InterPro" id="IPR007573">
    <property type="entry name" value="QWRF"/>
</dbReference>
<organism evidence="1 2">
    <name type="scientific">Paraglomus occultum</name>
    <dbReference type="NCBI Taxonomy" id="144539"/>
    <lineage>
        <taxon>Eukaryota</taxon>
        <taxon>Fungi</taxon>
        <taxon>Fungi incertae sedis</taxon>
        <taxon>Mucoromycota</taxon>
        <taxon>Glomeromycotina</taxon>
        <taxon>Glomeromycetes</taxon>
        <taxon>Paraglomerales</taxon>
        <taxon>Paraglomeraceae</taxon>
        <taxon>Paraglomus</taxon>
    </lineage>
</organism>
<accession>A0A9N9FJ52</accession>
<evidence type="ECO:0000313" key="1">
    <source>
        <dbReference type="EMBL" id="CAG8536713.1"/>
    </source>
</evidence>
<dbReference type="AlphaFoldDB" id="A0A9N9FJ52"/>
<dbReference type="OrthoDB" id="5599902at2759"/>
<evidence type="ECO:0000313" key="2">
    <source>
        <dbReference type="Proteomes" id="UP000789572"/>
    </source>
</evidence>
<dbReference type="Pfam" id="PF04484">
    <property type="entry name" value="QWRF"/>
    <property type="match status" value="1"/>
</dbReference>
<proteinExistence type="predicted"/>
<sequence>MQATHAFECRKESSEARLWAAWESLSHTRQELLRTQRRFNLEREITALQRLLNLQREILVEVVRSLENFKGRYISFASSLASTTAAMPITDIQTGELDKLTDCINECSRMISGILENYQVKLPSMDEVARSLRDICANMKEEAEEINECNALLKAIVDAETMERSLRIQKIEAVAKDYQPARLD</sequence>
<dbReference type="EMBL" id="CAJVPJ010000553">
    <property type="protein sequence ID" value="CAG8536713.1"/>
    <property type="molecule type" value="Genomic_DNA"/>
</dbReference>
<protein>
    <submittedName>
        <fullName evidence="1">1174_t:CDS:1</fullName>
    </submittedName>
</protein>
<comment type="caution">
    <text evidence="1">The sequence shown here is derived from an EMBL/GenBank/DDBJ whole genome shotgun (WGS) entry which is preliminary data.</text>
</comment>
<keyword evidence="2" id="KW-1185">Reference proteome</keyword>